<sequence length="1412" mass="154129">MHTIKFISILLISACCTVFAGILPVSKYPNFENVKSIDLIFANGFEAIPVATLSSETPFSGALPVLETGHDSVGVTPGSFNVDQTGQASYTIPIFAGVGTAGVSPKVALQYSSAGSNGHVGVGWSISGVTLISRCRETAESKDVVGDITPSPITYGLEDKFCLNGERLFVSNGGAYGANGTEYRTEKEQFARVISIGGSGNNPDSFTVERKDGSISSYGDTTDSNITVTSSDVGINGKTYAWAISRYQDTLSNYIDYSYNKLSNGEFTLTDIDFTGNVSQSLSPYNNLHFIYETRSDEFSSYLGGVEFATTQRLASIESRIDGTLVRDYTMLYDFSTTTFRSILASVQECRGATCLPITSFNWSEPDKQIRATDTGASLAFPTDVKSSKLGDVNGDSRADLVFVDEGTNTFKVALANGQTGFGIATTTSIPAPSGTEIDNKWHLIDYNADGLDDLMKQIGTSWVVHLASTGTIGFSSTSTSTGLTGAANSDFQIVDMNGDGLADLLYPVSGLSVRYLERQGSSYQFSNTLTGVDLPSDVSQIPEITPPLDPNEYMIYRFYQDDDINIIANDINGDGVADLILRADVYYLENPPMIDGSEEQTYRFISAGEDLVINGEPMEVLDSSHWVAFIGNGLVGGDLDYESELYYIKEASSLDDDAGLDIKFIDINADGLTDVFAKNTLNNWQYSLSTGKGFTPFSSNISVANEDHLQMFDYNLDGYTDIVYPNTTGDQNYLAKIWIGDGFLNSSTFIGAKAIDVNQNLNLFMDLNGDGTTDHIRIDNTGDQKVYPREDVYQITDQITSFTNGLGASTEVLYRPLTFSSTYKQGNHQTTALNYGLGSPVLDLMGAVYVVRQVDVGSPIEGDETFKNTMRYRYENARVQTGGRGFLGFEKVIMATPVKSAADTDVKILESTTTYRQDFPYNGIPVNTEVRQLNDNFYANEPPVCDGDDDACFPPPCLPGDVCEIIPRGVSGTLLSEVINSVASTNPTIKSTFAYIDSTETKTYDPDTGTLLKSVIQTSTHDNFGNPLTTTQVIKDGVGTTLQTNTVTSTYSNITTGGRWLIGLLETSSMSKTRTGQSSVTTETAFDYNTTTGLLTEERHHPNEGDDLFLRIKHEYDIYGNATKVISCSKDLTTTQCSNNIPLDADDTNPDHVHRYNRLTYSNNGRFIDATYNTLEQKISDVVTRDVYGNPRTSLDILGRTTTNTYDLIGRLTSSRNTLGEWSQTSRSWCTGLTGDLACPVGKNAVIRARQQTAGGGISYTYLDIQGREIATISQAFNATDDGGTTGDERWMMNQIWFDQFGRQVKTEGPHFLNAVDIPITLTEYDRYSRPTQVTLPDNSTEQMSYDGLTTNMTNGKGQRKQETKNALGQLTEVKDFDVAGSNPNYKNTLAYTYNSQGLATHVRRTTDGTT</sequence>
<keyword evidence="3" id="KW-0843">Virulence</keyword>
<accession>A0A3B0WXY5</accession>
<dbReference type="GO" id="GO:0005737">
    <property type="term" value="C:cytoplasm"/>
    <property type="evidence" value="ECO:0007669"/>
    <property type="project" value="InterPro"/>
</dbReference>
<dbReference type="Pfam" id="PF12256">
    <property type="entry name" value="TcdB_toxin_midN"/>
    <property type="match status" value="1"/>
</dbReference>
<dbReference type="InterPro" id="IPR022045">
    <property type="entry name" value="TcdB_toxin_mid/N"/>
</dbReference>
<organism evidence="5">
    <name type="scientific">hydrothermal vent metagenome</name>
    <dbReference type="NCBI Taxonomy" id="652676"/>
    <lineage>
        <taxon>unclassified sequences</taxon>
        <taxon>metagenomes</taxon>
        <taxon>ecological metagenomes</taxon>
    </lineage>
</organism>
<evidence type="ECO:0000313" key="5">
    <source>
        <dbReference type="EMBL" id="VAW49226.1"/>
    </source>
</evidence>
<feature type="domain" description="Insecticide toxin TcdB middle/N-terminal" evidence="4">
    <location>
        <begin position="765"/>
        <end position="910"/>
    </location>
</feature>
<proteinExistence type="predicted"/>
<evidence type="ECO:0000256" key="2">
    <source>
        <dbReference type="ARBA" id="ARBA00022525"/>
    </source>
</evidence>
<evidence type="ECO:0000256" key="1">
    <source>
        <dbReference type="ARBA" id="ARBA00004613"/>
    </source>
</evidence>
<comment type="subcellular location">
    <subcellularLocation>
        <location evidence="1">Secreted</location>
    </subcellularLocation>
</comment>
<dbReference type="InterPro" id="IPR003284">
    <property type="entry name" value="Sal_SpvB"/>
</dbReference>
<protein>
    <recommendedName>
        <fullName evidence="4">Insecticide toxin TcdB middle/N-terminal domain-containing protein</fullName>
    </recommendedName>
</protein>
<dbReference type="InterPro" id="IPR028994">
    <property type="entry name" value="Integrin_alpha_N"/>
</dbReference>
<name>A0A3B0WXY5_9ZZZZ</name>
<evidence type="ECO:0000259" key="4">
    <source>
        <dbReference type="Pfam" id="PF12256"/>
    </source>
</evidence>
<dbReference type="Gene3D" id="2.180.10.10">
    <property type="entry name" value="RHS repeat-associated core"/>
    <property type="match status" value="1"/>
</dbReference>
<dbReference type="Pfam" id="PF03534">
    <property type="entry name" value="SpvB"/>
    <property type="match status" value="1"/>
</dbReference>
<reference evidence="5" key="1">
    <citation type="submission" date="2018-06" db="EMBL/GenBank/DDBJ databases">
        <authorList>
            <person name="Zhirakovskaya E."/>
        </authorList>
    </citation>
    <scope>NUCLEOTIDE SEQUENCE</scope>
</reference>
<dbReference type="SUPFAM" id="SSF69318">
    <property type="entry name" value="Integrin alpha N-terminal domain"/>
    <property type="match status" value="2"/>
</dbReference>
<gene>
    <name evidence="5" type="ORF">MNBD_GAMMA03-1469</name>
</gene>
<keyword evidence="2" id="KW-0964">Secreted</keyword>
<dbReference type="GO" id="GO:0005576">
    <property type="term" value="C:extracellular region"/>
    <property type="evidence" value="ECO:0007669"/>
    <property type="project" value="UniProtKB-SubCell"/>
</dbReference>
<dbReference type="EMBL" id="UOFC01000267">
    <property type="protein sequence ID" value="VAW49226.1"/>
    <property type="molecule type" value="Genomic_DNA"/>
</dbReference>
<feature type="non-terminal residue" evidence="5">
    <location>
        <position position="1412"/>
    </location>
</feature>
<evidence type="ECO:0000256" key="3">
    <source>
        <dbReference type="ARBA" id="ARBA00023026"/>
    </source>
</evidence>